<evidence type="ECO:0000313" key="1">
    <source>
        <dbReference type="EMBL" id="ATX78206.1"/>
    </source>
</evidence>
<reference evidence="1 2" key="1">
    <citation type="journal article" date="2017" name="Environ. Microbiol.">
        <title>Genomic and physiological analyses of 'Reinekea forsetii' reveal a versatile opportunistic lifestyle during spring algae blooms.</title>
        <authorList>
            <person name="Avci B."/>
            <person name="Hahnke R.L."/>
            <person name="Chafee M."/>
            <person name="Fischer T."/>
            <person name="Gruber-Vodicka H."/>
            <person name="Tegetmeyer H.E."/>
            <person name="Harder J."/>
            <person name="Fuchs B.M."/>
            <person name="Amann R.I."/>
            <person name="Teeling H."/>
        </authorList>
    </citation>
    <scope>NUCLEOTIDE SEQUENCE [LARGE SCALE GENOMIC DNA]</scope>
    <source>
        <strain evidence="1 2">Hel1_31_D35</strain>
    </source>
</reference>
<evidence type="ECO:0000313" key="2">
    <source>
        <dbReference type="Proteomes" id="UP000229757"/>
    </source>
</evidence>
<proteinExistence type="predicted"/>
<name>A0A2K8L1E4_9GAMM</name>
<protein>
    <submittedName>
        <fullName evidence="1">Uncharacterized protein</fullName>
    </submittedName>
</protein>
<gene>
    <name evidence="1" type="ORF">REIFOR_03087</name>
</gene>
<keyword evidence="2" id="KW-1185">Reference proteome</keyword>
<organism evidence="1 2">
    <name type="scientific">Reinekea forsetii</name>
    <dbReference type="NCBI Taxonomy" id="1336806"/>
    <lineage>
        <taxon>Bacteria</taxon>
        <taxon>Pseudomonadati</taxon>
        <taxon>Pseudomonadota</taxon>
        <taxon>Gammaproteobacteria</taxon>
        <taxon>Oceanospirillales</taxon>
        <taxon>Saccharospirillaceae</taxon>
        <taxon>Reinekea</taxon>
    </lineage>
</organism>
<dbReference type="RefSeq" id="WP_100258410.1">
    <property type="nucleotide sequence ID" value="NZ_CP011797.1"/>
</dbReference>
<dbReference type="AlphaFoldDB" id="A0A2K8L1E4"/>
<sequence length="115" mass="12211">MRRGQAIEVRFLLLFLLVTLLLAAQSHGMATTGGHCHVNAQAGISAEAQMPTTCSDADMDPAPSDCAQHLCSGAVVVLSNASVQPIQPMSTPLRASIDITPPLCFTQIIYRPPRV</sequence>
<dbReference type="Proteomes" id="UP000229757">
    <property type="component" value="Chromosome"/>
</dbReference>
<accession>A0A2K8L1E4</accession>
<dbReference type="EMBL" id="CP011797">
    <property type="protein sequence ID" value="ATX78206.1"/>
    <property type="molecule type" value="Genomic_DNA"/>
</dbReference>
<dbReference type="KEGG" id="rfo:REIFOR_03087"/>